<proteinExistence type="inferred from homology"/>
<dbReference type="GO" id="GO:0030684">
    <property type="term" value="C:preribosome"/>
    <property type="evidence" value="ECO:0007669"/>
    <property type="project" value="UniProtKB-ARBA"/>
</dbReference>
<comment type="caution">
    <text evidence="5">The sequence shown here is derived from an EMBL/GenBank/DDBJ whole genome shotgun (WGS) entry which is preliminary data.</text>
</comment>
<dbReference type="FunFam" id="6.10.250.3450:FF:000001">
    <property type="entry name" value="60S ribosomal protein L35"/>
    <property type="match status" value="1"/>
</dbReference>
<dbReference type="FunFam" id="1.10.287.310:FF:000002">
    <property type="entry name" value="60S ribosomal protein L35"/>
    <property type="match status" value="1"/>
</dbReference>
<dbReference type="AlphaFoldDB" id="S0BE56"/>
<keyword evidence="3" id="KW-0687">Ribonucleoprotein</keyword>
<dbReference type="GO" id="GO:0022625">
    <property type="term" value="C:cytosolic large ribosomal subunit"/>
    <property type="evidence" value="ECO:0007669"/>
    <property type="project" value="InterPro"/>
</dbReference>
<dbReference type="GO" id="GO:0003729">
    <property type="term" value="F:mRNA binding"/>
    <property type="evidence" value="ECO:0007669"/>
    <property type="project" value="TreeGrafter"/>
</dbReference>
<dbReference type="Gene3D" id="6.10.250.3450">
    <property type="match status" value="1"/>
</dbReference>
<dbReference type="NCBIfam" id="TIGR00012">
    <property type="entry name" value="L29"/>
    <property type="match status" value="1"/>
</dbReference>
<accession>S0BE56</accession>
<evidence type="ECO:0000256" key="2">
    <source>
        <dbReference type="ARBA" id="ARBA00022980"/>
    </source>
</evidence>
<dbReference type="GO" id="GO:0003735">
    <property type="term" value="F:structural constituent of ribosome"/>
    <property type="evidence" value="ECO:0007669"/>
    <property type="project" value="InterPro"/>
</dbReference>
<keyword evidence="2 5" id="KW-0689">Ribosomal protein</keyword>
<evidence type="ECO:0000313" key="6">
    <source>
        <dbReference type="Proteomes" id="UP000013776"/>
    </source>
</evidence>
<evidence type="ECO:0000313" key="5">
    <source>
        <dbReference type="EMBL" id="CCG81552.1"/>
    </source>
</evidence>
<sequence>MAGAKEQETDGSEIAAHTLRSQNKAELMKQLEELKQELASLRVQKIAGGASSKVTKIHDVRKNIARVLTVINHAQREAVRDHYKGKRTPLDLRVKQTRAIRRKLTKHEATKVTEKTRKKLIHNPPRKFAVKASA</sequence>
<dbReference type="CDD" id="cd00427">
    <property type="entry name" value="Ribosomal_L29_HIP"/>
    <property type="match status" value="1"/>
</dbReference>
<dbReference type="eggNOG" id="KOG3436">
    <property type="taxonomic scope" value="Eukaryota"/>
</dbReference>
<dbReference type="HAMAP" id="MF_00374">
    <property type="entry name" value="Ribosomal_uL29"/>
    <property type="match status" value="1"/>
</dbReference>
<feature type="region of interest" description="Disordered" evidence="4">
    <location>
        <begin position="1"/>
        <end position="21"/>
    </location>
</feature>
<keyword evidence="6" id="KW-1185">Reference proteome</keyword>
<dbReference type="PANTHER" id="PTHR45722">
    <property type="entry name" value="60S RIBOSOMAL PROTEIN L35"/>
    <property type="match status" value="1"/>
</dbReference>
<dbReference type="Proteomes" id="UP000013776">
    <property type="component" value="Unassembled WGS sequence"/>
</dbReference>
<dbReference type="Gene3D" id="1.10.287.310">
    <property type="match status" value="1"/>
</dbReference>
<organism evidence="5 6">
    <name type="scientific">Taphrina deformans (strain PYCC 5710 / ATCC 11124 / CBS 356.35 / IMI 108563 / JCM 9778 / NBRC 8474)</name>
    <name type="common">Peach leaf curl fungus</name>
    <name type="synonym">Lalaria deformans</name>
    <dbReference type="NCBI Taxonomy" id="1097556"/>
    <lineage>
        <taxon>Eukaryota</taxon>
        <taxon>Fungi</taxon>
        <taxon>Dikarya</taxon>
        <taxon>Ascomycota</taxon>
        <taxon>Taphrinomycotina</taxon>
        <taxon>Taphrinomycetes</taxon>
        <taxon>Taphrinales</taxon>
        <taxon>Taphrinaceae</taxon>
        <taxon>Taphrina</taxon>
    </lineage>
</organism>
<dbReference type="InterPro" id="IPR045059">
    <property type="entry name" value="Ribosomal_uL29_euk"/>
</dbReference>
<dbReference type="GO" id="GO:0000463">
    <property type="term" value="P:maturation of LSU-rRNA from tricistronic rRNA transcript (SSU-rRNA, 5.8S rRNA, LSU-rRNA)"/>
    <property type="evidence" value="ECO:0007669"/>
    <property type="project" value="InterPro"/>
</dbReference>
<evidence type="ECO:0000256" key="3">
    <source>
        <dbReference type="ARBA" id="ARBA00023274"/>
    </source>
</evidence>
<reference evidence="5 6" key="1">
    <citation type="journal article" date="2013" name="MBio">
        <title>Genome sequencing of the plant pathogen Taphrina deformans, the causal agent of peach leaf curl.</title>
        <authorList>
            <person name="Cisse O.H."/>
            <person name="Almeida J.M.G.C.F."/>
            <person name="Fonseca A."/>
            <person name="Kumar A.A."/>
            <person name="Salojaervi J."/>
            <person name="Overmyer K."/>
            <person name="Hauser P.M."/>
            <person name="Pagni M."/>
        </authorList>
    </citation>
    <scope>NUCLEOTIDE SEQUENCE [LARGE SCALE GENOMIC DNA]</scope>
    <source>
        <strain evidence="6">PYCC 5710 / ATCC 11124 / CBS 356.35 / IMI 108563 / JCM 9778 / NBRC 8474</strain>
    </source>
</reference>
<name>S0BE56_TAPDE</name>
<dbReference type="EMBL" id="CAHR02000044">
    <property type="protein sequence ID" value="CCG81552.1"/>
    <property type="molecule type" value="Genomic_DNA"/>
</dbReference>
<dbReference type="InterPro" id="IPR001854">
    <property type="entry name" value="Ribosomal_uL29"/>
</dbReference>
<dbReference type="OrthoDB" id="528635at2759"/>
<protein>
    <submittedName>
        <fullName evidence="5">60S ribosomal protein L35</fullName>
    </submittedName>
</protein>
<comment type="similarity">
    <text evidence="1">Belongs to the universal ribosomal protein uL29 family.</text>
</comment>
<evidence type="ECO:0000256" key="1">
    <source>
        <dbReference type="ARBA" id="ARBA00009254"/>
    </source>
</evidence>
<dbReference type="GO" id="GO:0006412">
    <property type="term" value="P:translation"/>
    <property type="evidence" value="ECO:0007669"/>
    <property type="project" value="InterPro"/>
</dbReference>
<dbReference type="STRING" id="1097556.S0BE56"/>
<evidence type="ECO:0000256" key="4">
    <source>
        <dbReference type="SAM" id="MobiDB-lite"/>
    </source>
</evidence>
<dbReference type="VEuPathDB" id="FungiDB:TAPDE_001396"/>
<gene>
    <name evidence="5" type="ORF">TAPDE_001396</name>
</gene>
<dbReference type="PANTHER" id="PTHR45722:SF2">
    <property type="entry name" value="LARGE RIBOSOMAL SUBUNIT PROTEIN UL29-RELATED"/>
    <property type="match status" value="1"/>
</dbReference>
<dbReference type="Pfam" id="PF00831">
    <property type="entry name" value="Ribosomal_L29"/>
    <property type="match status" value="1"/>
</dbReference>
<dbReference type="InterPro" id="IPR036049">
    <property type="entry name" value="Ribosomal_uL29_sf"/>
</dbReference>
<dbReference type="SUPFAM" id="SSF46561">
    <property type="entry name" value="Ribosomal protein L29 (L29p)"/>
    <property type="match status" value="1"/>
</dbReference>